<dbReference type="Proteomes" id="UP000003195">
    <property type="component" value="Unassembled WGS sequence"/>
</dbReference>
<evidence type="ECO:0000256" key="2">
    <source>
        <dbReference type="ARBA" id="ARBA00008276"/>
    </source>
</evidence>
<evidence type="ECO:0000259" key="12">
    <source>
        <dbReference type="Pfam" id="PF02875"/>
    </source>
</evidence>
<dbReference type="AlphaFoldDB" id="E2ZDU6"/>
<dbReference type="SUPFAM" id="SSF53244">
    <property type="entry name" value="MurD-like peptide ligases, peptide-binding domain"/>
    <property type="match status" value="1"/>
</dbReference>
<dbReference type="GO" id="GO:0005524">
    <property type="term" value="F:ATP binding"/>
    <property type="evidence" value="ECO:0007669"/>
    <property type="project" value="UniProtKB-KW"/>
</dbReference>
<dbReference type="InterPro" id="IPR036565">
    <property type="entry name" value="Mur-like_cat_sf"/>
</dbReference>
<evidence type="ECO:0000313" key="14">
    <source>
        <dbReference type="EMBL" id="EFQ03658.1"/>
    </source>
</evidence>
<comment type="caution">
    <text evidence="14">The sequence shown here is derived from an EMBL/GenBank/DDBJ whole genome shotgun (WGS) entry which is preliminary data.</text>
</comment>
<evidence type="ECO:0000256" key="9">
    <source>
        <dbReference type="ARBA" id="ARBA00030592"/>
    </source>
</evidence>
<evidence type="ECO:0000256" key="3">
    <source>
        <dbReference type="ARBA" id="ARBA00013025"/>
    </source>
</evidence>
<dbReference type="InterPro" id="IPR018109">
    <property type="entry name" value="Folylpolyglutamate_synth_CS"/>
</dbReference>
<keyword evidence="5" id="KW-0479">Metal-binding</keyword>
<dbReference type="EMBL" id="AECS01000039">
    <property type="protein sequence ID" value="EFQ03658.1"/>
    <property type="molecule type" value="Genomic_DNA"/>
</dbReference>
<dbReference type="HOGENOM" id="CLU_015869_1_2_9"/>
<dbReference type="InterPro" id="IPR001645">
    <property type="entry name" value="Folylpolyglutamate_synth"/>
</dbReference>
<dbReference type="InterPro" id="IPR004101">
    <property type="entry name" value="Mur_ligase_C"/>
</dbReference>
<evidence type="ECO:0000256" key="7">
    <source>
        <dbReference type="ARBA" id="ARBA00022840"/>
    </source>
</evidence>
<comment type="cofactor">
    <cofactor evidence="1">
        <name>Mg(2+)</name>
        <dbReference type="ChEBI" id="CHEBI:18420"/>
    </cofactor>
</comment>
<dbReference type="Pfam" id="PF08245">
    <property type="entry name" value="Mur_ligase_M"/>
    <property type="match status" value="1"/>
</dbReference>
<dbReference type="NCBIfam" id="TIGR01499">
    <property type="entry name" value="folC"/>
    <property type="match status" value="1"/>
</dbReference>
<dbReference type="GO" id="GO:0004326">
    <property type="term" value="F:tetrahydrofolylpolyglutamate synthase activity"/>
    <property type="evidence" value="ECO:0007669"/>
    <property type="project" value="UniProtKB-EC"/>
</dbReference>
<dbReference type="PROSITE" id="PS01012">
    <property type="entry name" value="FOLYLPOLYGLU_SYNT_2"/>
    <property type="match status" value="1"/>
</dbReference>
<dbReference type="GO" id="GO:0005737">
    <property type="term" value="C:cytoplasm"/>
    <property type="evidence" value="ECO:0007669"/>
    <property type="project" value="TreeGrafter"/>
</dbReference>
<dbReference type="RefSeq" id="WP_006942880.1">
    <property type="nucleotide sequence ID" value="NZ_GL538208.1"/>
</dbReference>
<keyword evidence="15" id="KW-1185">Reference proteome</keyword>
<keyword evidence="4 11" id="KW-0436">Ligase</keyword>
<keyword evidence="8" id="KW-0460">Magnesium</keyword>
<comment type="catalytic activity">
    <reaction evidence="10">
        <text>(6S)-5,6,7,8-tetrahydrofolyl-(gamma-L-Glu)(n) + L-glutamate + ATP = (6S)-5,6,7,8-tetrahydrofolyl-(gamma-L-Glu)(n+1) + ADP + phosphate + H(+)</text>
        <dbReference type="Rhea" id="RHEA:10580"/>
        <dbReference type="Rhea" id="RHEA-COMP:14738"/>
        <dbReference type="Rhea" id="RHEA-COMP:14740"/>
        <dbReference type="ChEBI" id="CHEBI:15378"/>
        <dbReference type="ChEBI" id="CHEBI:29985"/>
        <dbReference type="ChEBI" id="CHEBI:30616"/>
        <dbReference type="ChEBI" id="CHEBI:43474"/>
        <dbReference type="ChEBI" id="CHEBI:141005"/>
        <dbReference type="ChEBI" id="CHEBI:456216"/>
        <dbReference type="EC" id="6.3.2.17"/>
    </reaction>
</comment>
<dbReference type="PANTHER" id="PTHR11136">
    <property type="entry name" value="FOLYLPOLYGLUTAMATE SYNTHASE-RELATED"/>
    <property type="match status" value="1"/>
</dbReference>
<evidence type="ECO:0000256" key="10">
    <source>
        <dbReference type="ARBA" id="ARBA00047493"/>
    </source>
</evidence>
<feature type="domain" description="Mur ligase C-terminal" evidence="12">
    <location>
        <begin position="301"/>
        <end position="418"/>
    </location>
</feature>
<keyword evidence="7 11" id="KW-0067">ATP-binding</keyword>
<dbReference type="Gene3D" id="3.90.190.20">
    <property type="entry name" value="Mur ligase, C-terminal domain"/>
    <property type="match status" value="1"/>
</dbReference>
<gene>
    <name evidence="14" type="primary">folC</name>
    <name evidence="14" type="ORF">HMPREF9429_01603</name>
</gene>
<dbReference type="EC" id="6.3.2.17" evidence="3"/>
<dbReference type="GO" id="GO:0046872">
    <property type="term" value="F:metal ion binding"/>
    <property type="evidence" value="ECO:0007669"/>
    <property type="project" value="UniProtKB-KW"/>
</dbReference>
<evidence type="ECO:0000256" key="11">
    <source>
        <dbReference type="PIRNR" id="PIRNR001563"/>
    </source>
</evidence>
<dbReference type="eggNOG" id="COG0285">
    <property type="taxonomic scope" value="Bacteria"/>
</dbReference>
<evidence type="ECO:0000256" key="6">
    <source>
        <dbReference type="ARBA" id="ARBA00022741"/>
    </source>
</evidence>
<proteinExistence type="inferred from homology"/>
<dbReference type="STRING" id="706434.HMPREF9429_01603"/>
<dbReference type="Pfam" id="PF02875">
    <property type="entry name" value="Mur_ligase_C"/>
    <property type="match status" value="1"/>
</dbReference>
<comment type="similarity">
    <text evidence="2 11">Belongs to the folylpolyglutamate synthase family.</text>
</comment>
<keyword evidence="6 11" id="KW-0547">Nucleotide-binding</keyword>
<evidence type="ECO:0000256" key="1">
    <source>
        <dbReference type="ARBA" id="ARBA00001946"/>
    </source>
</evidence>
<dbReference type="InterPro" id="IPR013221">
    <property type="entry name" value="Mur_ligase_cen"/>
</dbReference>
<evidence type="ECO:0000256" key="8">
    <source>
        <dbReference type="ARBA" id="ARBA00022842"/>
    </source>
</evidence>
<protein>
    <recommendedName>
        <fullName evidence="3">tetrahydrofolate synthase</fullName>
        <ecNumber evidence="3">6.3.2.17</ecNumber>
    </recommendedName>
    <alternativeName>
        <fullName evidence="9">Tetrahydrofolylpolyglutamate synthase</fullName>
    </alternativeName>
</protein>
<accession>E2ZDU6</accession>
<dbReference type="GO" id="GO:0008841">
    <property type="term" value="F:dihydrofolate synthase activity"/>
    <property type="evidence" value="ECO:0007669"/>
    <property type="project" value="TreeGrafter"/>
</dbReference>
<dbReference type="SUPFAM" id="SSF53623">
    <property type="entry name" value="MurD-like peptide ligases, catalytic domain"/>
    <property type="match status" value="1"/>
</dbReference>
<dbReference type="Gene3D" id="3.40.1190.10">
    <property type="entry name" value="Mur-like, catalytic domain"/>
    <property type="match status" value="1"/>
</dbReference>
<evidence type="ECO:0000256" key="5">
    <source>
        <dbReference type="ARBA" id="ARBA00022723"/>
    </source>
</evidence>
<organism evidence="14 15">
    <name type="scientific">Megasphaera micronuciformis F0359</name>
    <dbReference type="NCBI Taxonomy" id="706434"/>
    <lineage>
        <taxon>Bacteria</taxon>
        <taxon>Bacillati</taxon>
        <taxon>Bacillota</taxon>
        <taxon>Negativicutes</taxon>
        <taxon>Veillonellales</taxon>
        <taxon>Veillonellaceae</taxon>
        <taxon>Megasphaera</taxon>
    </lineage>
</organism>
<evidence type="ECO:0000313" key="15">
    <source>
        <dbReference type="Proteomes" id="UP000003195"/>
    </source>
</evidence>
<name>E2ZDU6_9FIRM</name>
<evidence type="ECO:0000259" key="13">
    <source>
        <dbReference type="Pfam" id="PF08245"/>
    </source>
</evidence>
<dbReference type="InterPro" id="IPR036615">
    <property type="entry name" value="Mur_ligase_C_dom_sf"/>
</dbReference>
<dbReference type="OrthoDB" id="9809356at2"/>
<dbReference type="FunFam" id="3.40.1190.10:FF:000011">
    <property type="entry name" value="Folylpolyglutamate synthase/dihydrofolate synthase"/>
    <property type="match status" value="1"/>
</dbReference>
<reference evidence="14 15" key="1">
    <citation type="submission" date="2010-08" db="EMBL/GenBank/DDBJ databases">
        <authorList>
            <person name="Weinstock G."/>
            <person name="Sodergren E."/>
            <person name="Clifton S."/>
            <person name="Fulton L."/>
            <person name="Fulton B."/>
            <person name="Courtney L."/>
            <person name="Fronick C."/>
            <person name="Harrison M."/>
            <person name="Strong C."/>
            <person name="Farmer C."/>
            <person name="Delahaunty K."/>
            <person name="Markovic C."/>
            <person name="Hall O."/>
            <person name="Minx P."/>
            <person name="Tomlinson C."/>
            <person name="Mitreva M."/>
            <person name="Hou S."/>
            <person name="Chen J."/>
            <person name="Wollam A."/>
            <person name="Pepin K.H."/>
            <person name="Johnson M."/>
            <person name="Bhonagiri V."/>
            <person name="Zhang X."/>
            <person name="Suruliraj S."/>
            <person name="Warren W."/>
            <person name="Chinwalla A."/>
            <person name="Mardis E.R."/>
            <person name="Wilson R.K."/>
        </authorList>
    </citation>
    <scope>NUCLEOTIDE SEQUENCE [LARGE SCALE GENOMIC DNA]</scope>
    <source>
        <strain evidence="14 15">F0359</strain>
    </source>
</reference>
<evidence type="ECO:0000256" key="4">
    <source>
        <dbReference type="ARBA" id="ARBA00022598"/>
    </source>
</evidence>
<feature type="domain" description="Mur ligase central" evidence="13">
    <location>
        <begin position="44"/>
        <end position="274"/>
    </location>
</feature>
<dbReference type="PIRSF" id="PIRSF001563">
    <property type="entry name" value="Folylpolyglu_synth"/>
    <property type="match status" value="1"/>
</dbReference>
<sequence>MTYEEAIAYLEDACTFGIKPGLMRIHELLVRLGNPHETYKTVHITGTNGKGSVTAVIANALTAAGRKTGRYTSPHLEEYTERMSIDGHLITKEEFAIITEEVKDATEGMKADGFEQPTEFEMLTAAAFLYFCRQQVEYAVIEVGLGGLLDSTNVITPQVSAITNVAVDHTAYCGPTVEDIAVHKAGIIKEGIPVVTAATGTALEIIEKTARSKKAPLYVVDKEIVIQNRALIHVRDGTVRQKICIEGPELMRTEVDTPLVGAHQAVNAAVAVGVLRLLGKTDGAVRDLAIMKGFHTVYWPGRFQILSVSGKTMIIDGAHNPAGVESFCRTYEEVFGKRRRVFVFSVLADKEYDKIVRRLFRANDAVFCAPAPTPRTADPKVMADLIGEGAKACPSVSAAIDTALKETTEKDVCVVVGSLYIQGEVRRHLREYYGAFV</sequence>
<dbReference type="PANTHER" id="PTHR11136:SF0">
    <property type="entry name" value="DIHYDROFOLATE SYNTHETASE-RELATED"/>
    <property type="match status" value="1"/>
</dbReference>